<organism evidence="1 2">
    <name type="scientific">Halopelagius inordinatus</name>
    <dbReference type="NCBI Taxonomy" id="553467"/>
    <lineage>
        <taxon>Archaea</taxon>
        <taxon>Methanobacteriati</taxon>
        <taxon>Methanobacteriota</taxon>
        <taxon>Stenosarchaea group</taxon>
        <taxon>Halobacteria</taxon>
        <taxon>Halobacteriales</taxon>
        <taxon>Haloferacaceae</taxon>
    </lineage>
</organism>
<evidence type="ECO:0000313" key="1">
    <source>
        <dbReference type="EMBL" id="SFG92819.1"/>
    </source>
</evidence>
<name>A0A1I2VWN2_9EURY</name>
<dbReference type="Gene3D" id="2.50.20.10">
    <property type="entry name" value="Lipoprotein localisation LolA/LolB/LppX"/>
    <property type="match status" value="1"/>
</dbReference>
<dbReference type="SUPFAM" id="SSF89392">
    <property type="entry name" value="Prokaryotic lipoproteins and lipoprotein localization factors"/>
    <property type="match status" value="1"/>
</dbReference>
<proteinExistence type="predicted"/>
<keyword evidence="1" id="KW-0449">Lipoprotein</keyword>
<dbReference type="InterPro" id="IPR029046">
    <property type="entry name" value="LolA/LolB/LppX"/>
</dbReference>
<dbReference type="Proteomes" id="UP000198876">
    <property type="component" value="Unassembled WGS sequence"/>
</dbReference>
<protein>
    <submittedName>
        <fullName evidence="1">Outer membrane lipoprotein-sorting protein</fullName>
    </submittedName>
</protein>
<dbReference type="RefSeq" id="WP_092893703.1">
    <property type="nucleotide sequence ID" value="NZ_FOOQ01000006.1"/>
</dbReference>
<dbReference type="InterPro" id="IPR052944">
    <property type="entry name" value="Sporulation_related"/>
</dbReference>
<dbReference type="AlphaFoldDB" id="A0A1I2VWN2"/>
<dbReference type="EMBL" id="FOOQ01000006">
    <property type="protein sequence ID" value="SFG92819.1"/>
    <property type="molecule type" value="Genomic_DNA"/>
</dbReference>
<dbReference type="OrthoDB" id="137725at2157"/>
<dbReference type="PANTHER" id="PTHR37507">
    <property type="entry name" value="SPORULATION PROTEIN YDCC"/>
    <property type="match status" value="1"/>
</dbReference>
<dbReference type="STRING" id="553467.SAMN04488063_3344"/>
<reference evidence="2" key="1">
    <citation type="submission" date="2016-10" db="EMBL/GenBank/DDBJ databases">
        <authorList>
            <person name="Varghese N."/>
            <person name="Submissions S."/>
        </authorList>
    </citation>
    <scope>NUCLEOTIDE SEQUENCE [LARGE SCALE GENOMIC DNA]</scope>
    <source>
        <strain evidence="2">CGMCC 1.7739</strain>
    </source>
</reference>
<gene>
    <name evidence="1" type="ORF">SAMN04488063_3344</name>
</gene>
<keyword evidence="2" id="KW-1185">Reference proteome</keyword>
<sequence>MTRPPLGFSRRTLVVLLLLCVVLPAVLWASGGAIGDENPSVDANVTERYRSVDALTATQTVAIRTNGTVTSRNVATVTLVPGTDRKRVRFQNASDRRYELKVSNGSTLWLHRTDRNAVTAIELTGPPTDPQTAVRLQQIVAAAGLTDDTGRPKAIGVSPLPVVPRQTGVAPEVDTNRSYTVEFVETDTVGGRESYVLDVVPANTRGEAHYRQRLWVDTERFYPLRKQTAWTADDAQRSVTTTYTNVTFDPEVSADAFRPERDADTDVRRPTVPDTEWYRSGAALEARSSISVPNPTVPPAFELAYATRTTGRIDGVGLRYAASGRELTVAKFNYTLDIGPEERDLTLDGRPASLDYGPTDSLSWDCDGYGYTVRGTGVETDRLIEVGRSVGCPA</sequence>
<accession>A0A1I2VWN2</accession>
<dbReference type="PANTHER" id="PTHR37507:SF2">
    <property type="entry name" value="SPORULATION PROTEIN YDCC"/>
    <property type="match status" value="1"/>
</dbReference>
<evidence type="ECO:0000313" key="2">
    <source>
        <dbReference type="Proteomes" id="UP000198876"/>
    </source>
</evidence>